<dbReference type="EMBL" id="JABLUU010000008">
    <property type="protein sequence ID" value="MBT0675421.1"/>
    <property type="molecule type" value="Genomic_DNA"/>
</dbReference>
<keyword evidence="1" id="KW-0472">Membrane</keyword>
<protein>
    <recommendedName>
        <fullName evidence="4">DUF4062 domain-containing protein</fullName>
    </recommendedName>
</protein>
<sequence length="223" mass="24570">MDKPKIFVSAGSPSTEAQEKFIEAIEQKLRDAGFEPQTVGRTRFAAEAPLKEIIQTINESVGAMIIAEERVYIESGTERRGGKNERALKDVKLTTPWNQIEAGMAYCKGLPVFVVMEEGVRQEGLLEPYDWIVLPIPFPFTTDSFVNVSFNDMFDAWKKKIAEKQAQKQQAAAQATATANPADMTIGQILSSLKPAQLWATLGSMLVLLAGAFTLGSRLFMGH</sequence>
<dbReference type="Proteomes" id="UP001519538">
    <property type="component" value="Unassembled WGS sequence"/>
</dbReference>
<name>A0ABS5SMI4_9PROT</name>
<keyword evidence="3" id="KW-1185">Reference proteome</keyword>
<reference evidence="2 3" key="1">
    <citation type="journal article" date="2021" name="Astrobiology">
        <title>Bacterial Cellulose Retains Robustness but Its Synthesis Declines After Exposure to a Mars-Like Environment Simulated Outside the International Space Station.</title>
        <authorList>
            <person name="Orlovska I."/>
            <person name="Podolich O."/>
            <person name="Kukharenko O."/>
            <person name="Zaets I."/>
            <person name="Reva O."/>
            <person name="Khirunenko L."/>
            <person name="Zmejkoski D."/>
            <person name="Rogalsky S."/>
            <person name="Barh D."/>
            <person name="Tiwari S."/>
            <person name="Kumavath R."/>
            <person name="Goes-Neto A."/>
            <person name="Azevedo V."/>
            <person name="Brenig B."/>
            <person name="Ghosh P."/>
            <person name="de Vera J.P."/>
            <person name="Kozyrovska N."/>
        </authorList>
    </citation>
    <scope>NUCLEOTIDE SEQUENCE [LARGE SCALE GENOMIC DNA]</scope>
    <source>
        <strain evidence="2 3">IMBG 311</strain>
    </source>
</reference>
<gene>
    <name evidence="2" type="ORF">HNO79_08510</name>
</gene>
<comment type="caution">
    <text evidence="2">The sequence shown here is derived from an EMBL/GenBank/DDBJ whole genome shotgun (WGS) entry which is preliminary data.</text>
</comment>
<dbReference type="RefSeq" id="WP_200409233.1">
    <property type="nucleotide sequence ID" value="NZ_BDLT01000011.1"/>
</dbReference>
<evidence type="ECO:0000256" key="1">
    <source>
        <dbReference type="SAM" id="Phobius"/>
    </source>
</evidence>
<dbReference type="GeneID" id="79187775"/>
<organism evidence="2 3">
    <name type="scientific">Komagataeibacter oboediens</name>
    <dbReference type="NCBI Taxonomy" id="65958"/>
    <lineage>
        <taxon>Bacteria</taxon>
        <taxon>Pseudomonadati</taxon>
        <taxon>Pseudomonadota</taxon>
        <taxon>Alphaproteobacteria</taxon>
        <taxon>Acetobacterales</taxon>
        <taxon>Acetobacteraceae</taxon>
        <taxon>Komagataeibacter</taxon>
    </lineage>
</organism>
<evidence type="ECO:0008006" key="4">
    <source>
        <dbReference type="Google" id="ProtNLM"/>
    </source>
</evidence>
<keyword evidence="1" id="KW-0812">Transmembrane</keyword>
<proteinExistence type="predicted"/>
<feature type="transmembrane region" description="Helical" evidence="1">
    <location>
        <begin position="198"/>
        <end position="221"/>
    </location>
</feature>
<keyword evidence="1" id="KW-1133">Transmembrane helix</keyword>
<accession>A0ABS5SMI4</accession>
<evidence type="ECO:0000313" key="2">
    <source>
        <dbReference type="EMBL" id="MBT0675421.1"/>
    </source>
</evidence>
<evidence type="ECO:0000313" key="3">
    <source>
        <dbReference type="Proteomes" id="UP001519538"/>
    </source>
</evidence>